<dbReference type="GO" id="GO:0003677">
    <property type="term" value="F:DNA binding"/>
    <property type="evidence" value="ECO:0007669"/>
    <property type="project" value="UniProtKB-UniRule"/>
</dbReference>
<dbReference type="Pfam" id="PF08361">
    <property type="entry name" value="TetR_C_2"/>
    <property type="match status" value="1"/>
</dbReference>
<dbReference type="HOGENOM" id="CLU_069356_12_3_4"/>
<dbReference type="AlphaFoldDB" id="Q1H0X5"/>
<dbReference type="STRING" id="265072.Mfla_1594"/>
<dbReference type="RefSeq" id="WP_011479816.1">
    <property type="nucleotide sequence ID" value="NC_007947.1"/>
</dbReference>
<keyword evidence="8" id="KW-1185">Reference proteome</keyword>
<dbReference type="InterPro" id="IPR009057">
    <property type="entry name" value="Homeodomain-like_sf"/>
</dbReference>
<feature type="domain" description="HTH tetR-type" evidence="6">
    <location>
        <begin position="10"/>
        <end position="70"/>
    </location>
</feature>
<evidence type="ECO:0000256" key="3">
    <source>
        <dbReference type="ARBA" id="ARBA00023125"/>
    </source>
</evidence>
<keyword evidence="4" id="KW-0804">Transcription</keyword>
<dbReference type="Pfam" id="PF00440">
    <property type="entry name" value="TetR_N"/>
    <property type="match status" value="1"/>
</dbReference>
<dbReference type="KEGG" id="mfa:Mfla_1594"/>
<gene>
    <name evidence="7" type="ordered locus">Mfla_1594</name>
</gene>
<name>Q1H0X5_METFK</name>
<dbReference type="InterPro" id="IPR050624">
    <property type="entry name" value="HTH-type_Tx_Regulator"/>
</dbReference>
<dbReference type="InterPro" id="IPR001647">
    <property type="entry name" value="HTH_TetR"/>
</dbReference>
<evidence type="ECO:0000256" key="1">
    <source>
        <dbReference type="ARBA" id="ARBA00022491"/>
    </source>
</evidence>
<evidence type="ECO:0000313" key="8">
    <source>
        <dbReference type="Proteomes" id="UP000002440"/>
    </source>
</evidence>
<dbReference type="eggNOG" id="COG1309">
    <property type="taxonomic scope" value="Bacteria"/>
</dbReference>
<dbReference type="SUPFAM" id="SSF48498">
    <property type="entry name" value="Tetracyclin repressor-like, C-terminal domain"/>
    <property type="match status" value="1"/>
</dbReference>
<evidence type="ECO:0000313" key="7">
    <source>
        <dbReference type="EMBL" id="ABE49862.1"/>
    </source>
</evidence>
<keyword evidence="3 5" id="KW-0238">DNA-binding</keyword>
<dbReference type="PANTHER" id="PTHR43479">
    <property type="entry name" value="ACREF/ENVCD OPERON REPRESSOR-RELATED"/>
    <property type="match status" value="1"/>
</dbReference>
<dbReference type="InterPro" id="IPR023772">
    <property type="entry name" value="DNA-bd_HTH_TetR-type_CS"/>
</dbReference>
<dbReference type="Gene3D" id="1.10.357.10">
    <property type="entry name" value="Tetracycline Repressor, domain 2"/>
    <property type="match status" value="1"/>
</dbReference>
<dbReference type="PROSITE" id="PS01081">
    <property type="entry name" value="HTH_TETR_1"/>
    <property type="match status" value="1"/>
</dbReference>
<dbReference type="InterPro" id="IPR036271">
    <property type="entry name" value="Tet_transcr_reg_TetR-rel_C_sf"/>
</dbReference>
<dbReference type="OrthoDB" id="5816932at2"/>
<proteinExistence type="predicted"/>
<evidence type="ECO:0000256" key="4">
    <source>
        <dbReference type="ARBA" id="ARBA00023163"/>
    </source>
</evidence>
<evidence type="ECO:0000256" key="5">
    <source>
        <dbReference type="PROSITE-ProRule" id="PRU00335"/>
    </source>
</evidence>
<protein>
    <submittedName>
        <fullName evidence="7">Transcriptional regulator, TetR family</fullName>
    </submittedName>
</protein>
<dbReference type="PRINTS" id="PR00455">
    <property type="entry name" value="HTHTETR"/>
</dbReference>
<reference evidence="7 8" key="1">
    <citation type="submission" date="2006-03" db="EMBL/GenBank/DDBJ databases">
        <title>Complete sequence of Methylobacillus flagellatus KT.</title>
        <authorList>
            <consortium name="US DOE Joint Genome Institute"/>
            <person name="Copeland A."/>
            <person name="Lucas S."/>
            <person name="Lapidus A."/>
            <person name="Barry K."/>
            <person name="Detter J.C."/>
            <person name="Glavina del Rio T."/>
            <person name="Hammon N."/>
            <person name="Israni S."/>
            <person name="Dalin E."/>
            <person name="Tice H."/>
            <person name="Pitluck S."/>
            <person name="Brettin T."/>
            <person name="Bruce D."/>
            <person name="Han C."/>
            <person name="Tapia R."/>
            <person name="Saunders E."/>
            <person name="Gilna P."/>
            <person name="Schmutz J."/>
            <person name="Larimer F."/>
            <person name="Land M."/>
            <person name="Kyrpides N."/>
            <person name="Anderson I."/>
            <person name="Richardson P."/>
        </authorList>
    </citation>
    <scope>NUCLEOTIDE SEQUENCE [LARGE SCALE GENOMIC DNA]</scope>
    <source>
        <strain evidence="8">KT / ATCC 51484 / DSM 6875</strain>
    </source>
</reference>
<dbReference type="EMBL" id="CP000284">
    <property type="protein sequence ID" value="ABE49862.1"/>
    <property type="molecule type" value="Genomic_DNA"/>
</dbReference>
<dbReference type="PANTHER" id="PTHR43479:SF11">
    <property type="entry name" value="ACREF_ENVCD OPERON REPRESSOR-RELATED"/>
    <property type="match status" value="1"/>
</dbReference>
<evidence type="ECO:0000256" key="2">
    <source>
        <dbReference type="ARBA" id="ARBA00023015"/>
    </source>
</evidence>
<feature type="DNA-binding region" description="H-T-H motif" evidence="5">
    <location>
        <begin position="33"/>
        <end position="52"/>
    </location>
</feature>
<evidence type="ECO:0000259" key="6">
    <source>
        <dbReference type="PROSITE" id="PS50977"/>
    </source>
</evidence>
<keyword evidence="1" id="KW-0678">Repressor</keyword>
<accession>Q1H0X5</accession>
<dbReference type="Proteomes" id="UP000002440">
    <property type="component" value="Chromosome"/>
</dbReference>
<sequence length="210" mass="24184">MARKTKEDAELTRQRIITAAREVFAKRGVSHTTMEHIATHAQVTRGAVYWHFANKLELFQAMRDQAMLPFIDQLDAAALDNQSEDPLASIEHFFCNTIKTLEKDASTRQTYEIMMAKCEYVGEFNDVLQQLLITCQGFIDKIQLLYKKAQQKGLIHPDLDPAALAMDTQLFFGGVLNMWIKDNSGLGYRSKAIDFIKQHIQFRRMTQPRR</sequence>
<dbReference type="SUPFAM" id="SSF46689">
    <property type="entry name" value="Homeodomain-like"/>
    <property type="match status" value="1"/>
</dbReference>
<keyword evidence="2" id="KW-0805">Transcription regulation</keyword>
<dbReference type="PROSITE" id="PS50977">
    <property type="entry name" value="HTH_TETR_2"/>
    <property type="match status" value="1"/>
</dbReference>
<organism evidence="7 8">
    <name type="scientific">Methylobacillus flagellatus (strain ATCC 51484 / DSM 6875 / VKM B-1610 / KT)</name>
    <dbReference type="NCBI Taxonomy" id="265072"/>
    <lineage>
        <taxon>Bacteria</taxon>
        <taxon>Pseudomonadati</taxon>
        <taxon>Pseudomonadota</taxon>
        <taxon>Betaproteobacteria</taxon>
        <taxon>Nitrosomonadales</taxon>
        <taxon>Methylophilaceae</taxon>
        <taxon>Methylobacillus</taxon>
    </lineage>
</organism>
<dbReference type="InterPro" id="IPR013572">
    <property type="entry name" value="Tscrpt_reg_MAATS_C"/>
</dbReference>